<organism evidence="4 5">
    <name type="scientific">Buddleja alternifolia</name>
    <dbReference type="NCBI Taxonomy" id="168488"/>
    <lineage>
        <taxon>Eukaryota</taxon>
        <taxon>Viridiplantae</taxon>
        <taxon>Streptophyta</taxon>
        <taxon>Embryophyta</taxon>
        <taxon>Tracheophyta</taxon>
        <taxon>Spermatophyta</taxon>
        <taxon>Magnoliopsida</taxon>
        <taxon>eudicotyledons</taxon>
        <taxon>Gunneridae</taxon>
        <taxon>Pentapetalae</taxon>
        <taxon>asterids</taxon>
        <taxon>lamiids</taxon>
        <taxon>Lamiales</taxon>
        <taxon>Scrophulariaceae</taxon>
        <taxon>Buddlejeae</taxon>
        <taxon>Buddleja</taxon>
    </lineage>
</organism>
<proteinExistence type="predicted"/>
<dbReference type="AlphaFoldDB" id="A0AAV6WMR2"/>
<evidence type="ECO:0000259" key="2">
    <source>
        <dbReference type="Pfam" id="PF07035"/>
    </source>
</evidence>
<dbReference type="GO" id="GO:0031902">
    <property type="term" value="C:late endosome membrane"/>
    <property type="evidence" value="ECO:0007669"/>
    <property type="project" value="TreeGrafter"/>
</dbReference>
<dbReference type="GO" id="GO:0005765">
    <property type="term" value="C:lysosomal membrane"/>
    <property type="evidence" value="ECO:0007669"/>
    <property type="project" value="TreeGrafter"/>
</dbReference>
<gene>
    <name evidence="4" type="ORF">BUALT_Bualt12G0003500</name>
</gene>
<evidence type="ECO:0000256" key="1">
    <source>
        <dbReference type="SAM" id="MobiDB-lite"/>
    </source>
</evidence>
<feature type="domain" description="Mic1" evidence="2">
    <location>
        <begin position="601"/>
        <end position="777"/>
    </location>
</feature>
<dbReference type="InterPro" id="IPR049040">
    <property type="entry name" value="RMC1_N"/>
</dbReference>
<evidence type="ECO:0000313" key="5">
    <source>
        <dbReference type="Proteomes" id="UP000826271"/>
    </source>
</evidence>
<protein>
    <recommendedName>
        <fullName evidence="6">Mic1 domain-containing protein</fullName>
    </recommendedName>
</protein>
<dbReference type="InterPro" id="IPR009755">
    <property type="entry name" value="RMC1_C"/>
</dbReference>
<keyword evidence="5" id="KW-1185">Reference proteome</keyword>
<dbReference type="EMBL" id="WHWC01000012">
    <property type="protein sequence ID" value="KAG8371826.1"/>
    <property type="molecule type" value="Genomic_DNA"/>
</dbReference>
<dbReference type="InterPro" id="IPR036322">
    <property type="entry name" value="WD40_repeat_dom_sf"/>
</dbReference>
<evidence type="ECO:0000259" key="3">
    <source>
        <dbReference type="Pfam" id="PF21029"/>
    </source>
</evidence>
<dbReference type="InterPro" id="IPR040371">
    <property type="entry name" value="RMC1"/>
</dbReference>
<sequence length="804" mass="89504">MKEKNSATTSVLKRILVNCSAQAKQYGSCVAARVPEVEKDMCSKEFLVLRSCMQNVEDKLSNMIGEASSNQSCFSGSNALSHVYIQNPPLRCHVPGSRSLFYDDGNKLILSLTSDQVFSWKTAPYNPYVAPSSDPISEGPVLSIRYSLDLKLLAIQRSSHEIQIWNKETGHTFSQKCRPESESILGFFWTDCPTSNIVFVKTSGLEFYSCNTESKSLHLTETKKLNLSWYIYTHESRLVLLASGMQSKSFTGYQLSSAGIIRLPRFEMAITKSEANDKPIVAAEDVHIITVYGRIYCLQFDRVAMLLHLYRFYRDAVVQQAKRPEFSVRFLTYKKKITGSLPIYSSRIAVSVVDNILLVHQVEAKVVIIYDMFSDSQAPISAPLPLLLRGLSRANLASSQSISTISGASESKNLSDSEVTIYGEQWNFLVPDLVCDVSNGFLWKIHVDLEATSSSEVPLILEFLQRRKLEAHKAKQLCLSIVRSIILERKPVVMVAKAIDVLLSTYSHAIKTGSYYKRAKAEDTSPSGVSNISSPIVNESSIGIDASGKSFKQVPKSSIENESYNRSALSTSDSDGSTKNSEVPLTGQSQIRGSGNDQLNSSVSEQQESQLTSAATSPEDLYMFVIAPVEEELTGDGSYLAAIIVEFLRSASLEKLKVHPNTYVLMVQILARDERYAELGLFVTNKIIEPSKEVALQLLESGRQNLQIRKLGLGMLRQLSLHHDYVLLLVQDGYYLEALRYARKNKVNTVQPSLFLESASASKDPQHLAAVLRFFSDFIPGFKNTSDHHTYYRIVSEMNTSIAA</sequence>
<name>A0AAV6WMR2_9LAMI</name>
<evidence type="ECO:0008006" key="6">
    <source>
        <dbReference type="Google" id="ProtNLM"/>
    </source>
</evidence>
<dbReference type="PANTHER" id="PTHR12897">
    <property type="entry name" value="COLON CANCER-ASSOCIATED PROTEIN MIC1"/>
    <property type="match status" value="1"/>
</dbReference>
<feature type="domain" description="Regulator of MON1-CCZ1 complex N-terminal" evidence="3">
    <location>
        <begin position="100"/>
        <end position="217"/>
    </location>
</feature>
<feature type="region of interest" description="Disordered" evidence="1">
    <location>
        <begin position="555"/>
        <end position="614"/>
    </location>
</feature>
<evidence type="ECO:0000313" key="4">
    <source>
        <dbReference type="EMBL" id="KAG8371826.1"/>
    </source>
</evidence>
<comment type="caution">
    <text evidence="4">The sequence shown here is derived from an EMBL/GenBank/DDBJ whole genome shotgun (WGS) entry which is preliminary data.</text>
</comment>
<dbReference type="GO" id="GO:0035658">
    <property type="term" value="C:Mon1-Ccz1 complex"/>
    <property type="evidence" value="ECO:0007669"/>
    <property type="project" value="InterPro"/>
</dbReference>
<dbReference type="GO" id="GO:0010506">
    <property type="term" value="P:regulation of autophagy"/>
    <property type="evidence" value="ECO:0007669"/>
    <property type="project" value="InterPro"/>
</dbReference>
<dbReference type="Proteomes" id="UP000826271">
    <property type="component" value="Unassembled WGS sequence"/>
</dbReference>
<reference evidence="4" key="1">
    <citation type="submission" date="2019-10" db="EMBL/GenBank/DDBJ databases">
        <authorList>
            <person name="Zhang R."/>
            <person name="Pan Y."/>
            <person name="Wang J."/>
            <person name="Ma R."/>
            <person name="Yu S."/>
        </authorList>
    </citation>
    <scope>NUCLEOTIDE SEQUENCE</scope>
    <source>
        <strain evidence="4">LA-IB0</strain>
        <tissue evidence="4">Leaf</tissue>
    </source>
</reference>
<dbReference type="SUPFAM" id="SSF50978">
    <property type="entry name" value="WD40 repeat-like"/>
    <property type="match status" value="1"/>
</dbReference>
<dbReference type="Pfam" id="PF07035">
    <property type="entry name" value="RMC1_C"/>
    <property type="match status" value="1"/>
</dbReference>
<dbReference type="Pfam" id="PF21029">
    <property type="entry name" value="RMC1_N"/>
    <property type="match status" value="1"/>
</dbReference>
<accession>A0AAV6WMR2</accession>
<dbReference type="PANTHER" id="PTHR12897:SF4">
    <property type="entry name" value="REGULATOR OF MON1-CCZ1 COMPLEX"/>
    <property type="match status" value="1"/>
</dbReference>